<sequence>MKYNFDKTVNRINNNSAKWNEMEKNFGKDDLLPMWIADMDFETAPEILEEMKNKLDQKIFGYVSRPDSYYQSAIDWSKKRYNYDIEPASIVHSPGVIPTISILLKNFAKDTDKIMIQTPVYPPFAGTVKNSNKTLVENKLIQDDNGNWKIDFKDFEDKAKDENLKWFILCNPHNPVGRVWKKEELKKIADICLKYDVRVISDEIWRDLVYKGHEFTAFASLSKEVENITITCFSATKTFNLAGLQASFAVFPRKDELDLFDSKLGALDIKRNNPFSLVAMEAAFNKGEEWLNELVEYLEGNVNFVIDYVEKNIPKVKIVKPEGTYLVWFDFRELNLSNEEISKALIKEGKVALNNGTSFGDVGSEFFRMNIACPRYMVQDAIKRVDKAVKALEKDLALI</sequence>
<feature type="domain" description="Aminotransferase class I/classII large" evidence="6">
    <location>
        <begin position="37"/>
        <end position="384"/>
    </location>
</feature>
<dbReference type="STRING" id="1121325.SAMN04515677_10843"/>
<dbReference type="GO" id="GO:0047804">
    <property type="term" value="F:cysteine-S-conjugate beta-lyase activity"/>
    <property type="evidence" value="ECO:0007669"/>
    <property type="project" value="UniProtKB-EC"/>
</dbReference>
<evidence type="ECO:0000256" key="5">
    <source>
        <dbReference type="ARBA" id="ARBA00037974"/>
    </source>
</evidence>
<dbReference type="InterPro" id="IPR051798">
    <property type="entry name" value="Class-II_PLP-Dep_Aminotrans"/>
</dbReference>
<dbReference type="InterPro" id="IPR004839">
    <property type="entry name" value="Aminotransferase_I/II_large"/>
</dbReference>
<evidence type="ECO:0000256" key="4">
    <source>
        <dbReference type="ARBA" id="ARBA00023239"/>
    </source>
</evidence>
<organism evidence="7 8">
    <name type="scientific">Romboutsia lituseburensis DSM 797</name>
    <dbReference type="NCBI Taxonomy" id="1121325"/>
    <lineage>
        <taxon>Bacteria</taxon>
        <taxon>Bacillati</taxon>
        <taxon>Bacillota</taxon>
        <taxon>Clostridia</taxon>
        <taxon>Peptostreptococcales</taxon>
        <taxon>Peptostreptococcaceae</taxon>
        <taxon>Romboutsia</taxon>
    </lineage>
</organism>
<dbReference type="InterPro" id="IPR015421">
    <property type="entry name" value="PyrdxlP-dep_Trfase_major"/>
</dbReference>
<dbReference type="GO" id="GO:0030170">
    <property type="term" value="F:pyridoxal phosphate binding"/>
    <property type="evidence" value="ECO:0007669"/>
    <property type="project" value="InterPro"/>
</dbReference>
<evidence type="ECO:0000256" key="3">
    <source>
        <dbReference type="ARBA" id="ARBA00022898"/>
    </source>
</evidence>
<name>A0A1G9S0Q0_9FIRM</name>
<dbReference type="Pfam" id="PF00155">
    <property type="entry name" value="Aminotran_1_2"/>
    <property type="match status" value="1"/>
</dbReference>
<dbReference type="RefSeq" id="WP_092727164.1">
    <property type="nucleotide sequence ID" value="NZ_FNGW01000008.1"/>
</dbReference>
<dbReference type="Gene3D" id="3.40.640.10">
    <property type="entry name" value="Type I PLP-dependent aspartate aminotransferase-like (Major domain)"/>
    <property type="match status" value="1"/>
</dbReference>
<keyword evidence="4 7" id="KW-0456">Lyase</keyword>
<protein>
    <recommendedName>
        <fullName evidence="2">cysteine-S-conjugate beta-lyase</fullName>
        <ecNumber evidence="2">4.4.1.13</ecNumber>
    </recommendedName>
</protein>
<dbReference type="CDD" id="cd00609">
    <property type="entry name" value="AAT_like"/>
    <property type="match status" value="1"/>
</dbReference>
<reference evidence="7 8" key="1">
    <citation type="submission" date="2016-10" db="EMBL/GenBank/DDBJ databases">
        <authorList>
            <person name="de Groot N.N."/>
        </authorList>
    </citation>
    <scope>NUCLEOTIDE SEQUENCE [LARGE SCALE GENOMIC DNA]</scope>
    <source>
        <strain evidence="7 8">DSM 797</strain>
    </source>
</reference>
<proteinExistence type="inferred from homology"/>
<comment type="similarity">
    <text evidence="5">Belongs to the class-II pyridoxal-phosphate-dependent aminotransferase family. MalY/PatB cystathionine beta-lyase subfamily.</text>
</comment>
<dbReference type="PANTHER" id="PTHR43525:SF1">
    <property type="entry name" value="PROTEIN MALY"/>
    <property type="match status" value="1"/>
</dbReference>
<dbReference type="PANTHER" id="PTHR43525">
    <property type="entry name" value="PROTEIN MALY"/>
    <property type="match status" value="1"/>
</dbReference>
<dbReference type="Proteomes" id="UP000199068">
    <property type="component" value="Unassembled WGS sequence"/>
</dbReference>
<evidence type="ECO:0000259" key="6">
    <source>
        <dbReference type="Pfam" id="PF00155"/>
    </source>
</evidence>
<dbReference type="NCBIfam" id="TIGR04350">
    <property type="entry name" value="C_S_lyase_PatB"/>
    <property type="match status" value="1"/>
</dbReference>
<evidence type="ECO:0000256" key="1">
    <source>
        <dbReference type="ARBA" id="ARBA00001933"/>
    </source>
</evidence>
<evidence type="ECO:0000313" key="8">
    <source>
        <dbReference type="Proteomes" id="UP000199068"/>
    </source>
</evidence>
<comment type="cofactor">
    <cofactor evidence="1">
        <name>pyridoxal 5'-phosphate</name>
        <dbReference type="ChEBI" id="CHEBI:597326"/>
    </cofactor>
</comment>
<dbReference type="EC" id="4.4.1.13" evidence="2"/>
<gene>
    <name evidence="7" type="ORF">SAMN04515677_10843</name>
</gene>
<dbReference type="InterPro" id="IPR027619">
    <property type="entry name" value="C-S_lyase_PatB-like"/>
</dbReference>
<dbReference type="InterPro" id="IPR015424">
    <property type="entry name" value="PyrdxlP-dep_Trfase"/>
</dbReference>
<accession>A0A1G9S0Q0</accession>
<dbReference type="AlphaFoldDB" id="A0A1G9S0Q0"/>
<keyword evidence="3" id="KW-0663">Pyridoxal phosphate</keyword>
<evidence type="ECO:0000313" key="7">
    <source>
        <dbReference type="EMBL" id="SDM29053.1"/>
    </source>
</evidence>
<keyword evidence="8" id="KW-1185">Reference proteome</keyword>
<dbReference type="SUPFAM" id="SSF53383">
    <property type="entry name" value="PLP-dependent transferases"/>
    <property type="match status" value="1"/>
</dbReference>
<dbReference type="InterPro" id="IPR015422">
    <property type="entry name" value="PyrdxlP-dep_Trfase_small"/>
</dbReference>
<dbReference type="Gene3D" id="3.90.1150.10">
    <property type="entry name" value="Aspartate Aminotransferase, domain 1"/>
    <property type="match status" value="1"/>
</dbReference>
<evidence type="ECO:0000256" key="2">
    <source>
        <dbReference type="ARBA" id="ARBA00012224"/>
    </source>
</evidence>
<dbReference type="EMBL" id="FNGW01000008">
    <property type="protein sequence ID" value="SDM29053.1"/>
    <property type="molecule type" value="Genomic_DNA"/>
</dbReference>